<protein>
    <submittedName>
        <fullName evidence="2">(African queen) hypothetical protein</fullName>
    </submittedName>
</protein>
<name>A0A8J2QX08_9NEOP</name>
<comment type="caution">
    <text evidence="2">The sequence shown here is derived from an EMBL/GenBank/DDBJ whole genome shotgun (WGS) entry which is preliminary data.</text>
</comment>
<evidence type="ECO:0000313" key="3">
    <source>
        <dbReference type="Proteomes" id="UP000789524"/>
    </source>
</evidence>
<dbReference type="Proteomes" id="UP000789524">
    <property type="component" value="Unassembled WGS sequence"/>
</dbReference>
<sequence length="94" mass="10809">MDASHLPRRRQPRAARCRLLVIVMRARTVACSRGSRRWPPIGRQRRASSDARRERDGAYITTRERPRRISSVVTSPDTDCPAGEFRCIIESALY</sequence>
<evidence type="ECO:0000313" key="2">
    <source>
        <dbReference type="EMBL" id="CAG9570738.1"/>
    </source>
</evidence>
<keyword evidence="3" id="KW-1185">Reference proteome</keyword>
<feature type="compositionally biased region" description="Basic and acidic residues" evidence="1">
    <location>
        <begin position="47"/>
        <end position="57"/>
    </location>
</feature>
<evidence type="ECO:0000256" key="1">
    <source>
        <dbReference type="SAM" id="MobiDB-lite"/>
    </source>
</evidence>
<proteinExistence type="predicted"/>
<dbReference type="EMBL" id="CAKASE010000066">
    <property type="protein sequence ID" value="CAG9570738.1"/>
    <property type="molecule type" value="Genomic_DNA"/>
</dbReference>
<reference evidence="2" key="1">
    <citation type="submission" date="2021-09" db="EMBL/GenBank/DDBJ databases">
        <authorList>
            <person name="Martin H S."/>
        </authorList>
    </citation>
    <scope>NUCLEOTIDE SEQUENCE</scope>
</reference>
<organism evidence="2 3">
    <name type="scientific">Danaus chrysippus</name>
    <name type="common">African queen</name>
    <dbReference type="NCBI Taxonomy" id="151541"/>
    <lineage>
        <taxon>Eukaryota</taxon>
        <taxon>Metazoa</taxon>
        <taxon>Ecdysozoa</taxon>
        <taxon>Arthropoda</taxon>
        <taxon>Hexapoda</taxon>
        <taxon>Insecta</taxon>
        <taxon>Pterygota</taxon>
        <taxon>Neoptera</taxon>
        <taxon>Endopterygota</taxon>
        <taxon>Lepidoptera</taxon>
        <taxon>Glossata</taxon>
        <taxon>Ditrysia</taxon>
        <taxon>Papilionoidea</taxon>
        <taxon>Nymphalidae</taxon>
        <taxon>Danainae</taxon>
        <taxon>Danaini</taxon>
        <taxon>Danaina</taxon>
        <taxon>Danaus</taxon>
        <taxon>Anosia</taxon>
    </lineage>
</organism>
<gene>
    <name evidence="2" type="ORF">DCHRY22_LOCUS9422</name>
</gene>
<dbReference type="AlphaFoldDB" id="A0A8J2QX08"/>
<accession>A0A8J2QX08</accession>
<feature type="region of interest" description="Disordered" evidence="1">
    <location>
        <begin position="34"/>
        <end position="58"/>
    </location>
</feature>